<organism evidence="3 4">
    <name type="scientific">Hermanssonia centrifuga</name>
    <dbReference type="NCBI Taxonomy" id="98765"/>
    <lineage>
        <taxon>Eukaryota</taxon>
        <taxon>Fungi</taxon>
        <taxon>Dikarya</taxon>
        <taxon>Basidiomycota</taxon>
        <taxon>Agaricomycotina</taxon>
        <taxon>Agaricomycetes</taxon>
        <taxon>Polyporales</taxon>
        <taxon>Meruliaceae</taxon>
        <taxon>Hermanssonia</taxon>
    </lineage>
</organism>
<comment type="caution">
    <text evidence="3">The sequence shown here is derived from an EMBL/GenBank/DDBJ whole genome shotgun (WGS) entry which is preliminary data.</text>
</comment>
<dbReference type="EMBL" id="SGPJ01000089">
    <property type="protein sequence ID" value="THG99169.1"/>
    <property type="molecule type" value="Genomic_DNA"/>
</dbReference>
<dbReference type="PANTHER" id="PTHR13621">
    <property type="entry name" value="PROLINE-RICH PROTEIN PRCC"/>
    <property type="match status" value="1"/>
</dbReference>
<evidence type="ECO:0000313" key="4">
    <source>
        <dbReference type="Proteomes" id="UP000309038"/>
    </source>
</evidence>
<feature type="compositionally biased region" description="Basic and acidic residues" evidence="2">
    <location>
        <begin position="84"/>
        <end position="93"/>
    </location>
</feature>
<dbReference type="Proteomes" id="UP000309038">
    <property type="component" value="Unassembled WGS sequence"/>
</dbReference>
<keyword evidence="4" id="KW-1185">Reference proteome</keyword>
<evidence type="ECO:0000256" key="1">
    <source>
        <dbReference type="SAM" id="Coils"/>
    </source>
</evidence>
<feature type="coiled-coil region" evidence="1">
    <location>
        <begin position="324"/>
        <end position="351"/>
    </location>
</feature>
<feature type="compositionally biased region" description="Low complexity" evidence="2">
    <location>
        <begin position="49"/>
        <end position="61"/>
    </location>
</feature>
<feature type="compositionally biased region" description="Low complexity" evidence="2">
    <location>
        <begin position="147"/>
        <end position="158"/>
    </location>
</feature>
<keyword evidence="1" id="KW-0175">Coiled coil</keyword>
<proteinExistence type="predicted"/>
<dbReference type="GO" id="GO:0005634">
    <property type="term" value="C:nucleus"/>
    <property type="evidence" value="ECO:0007669"/>
    <property type="project" value="TreeGrafter"/>
</dbReference>
<protein>
    <recommendedName>
        <fullName evidence="5">Mitotic checkpoint regulator, MAD2B-interacting-domain-containing protein</fullName>
    </recommendedName>
</protein>
<evidence type="ECO:0008006" key="5">
    <source>
        <dbReference type="Google" id="ProtNLM"/>
    </source>
</evidence>
<evidence type="ECO:0000313" key="3">
    <source>
        <dbReference type="EMBL" id="THG99169.1"/>
    </source>
</evidence>
<evidence type="ECO:0000256" key="2">
    <source>
        <dbReference type="SAM" id="MobiDB-lite"/>
    </source>
</evidence>
<dbReference type="InterPro" id="IPR018800">
    <property type="entry name" value="PRCC"/>
</dbReference>
<gene>
    <name evidence="3" type="ORF">EW026_g3130</name>
</gene>
<feature type="coiled-coil region" evidence="1">
    <location>
        <begin position="377"/>
        <end position="411"/>
    </location>
</feature>
<feature type="compositionally biased region" description="Low complexity" evidence="2">
    <location>
        <begin position="236"/>
        <end position="273"/>
    </location>
</feature>
<name>A0A4S4KQQ5_9APHY</name>
<dbReference type="Pfam" id="PF10253">
    <property type="entry name" value="PRCC"/>
    <property type="match status" value="1"/>
</dbReference>
<sequence>MLGVEDYGSDSDNDNNNDIQQTSPPPAPKRTSSLAPQKTGLSLPPPSSTPSSSSKPSSGLSLPPPKKRGPKKITIGLPSLSGENSKDADERPPPAKKARIESGAGASALLSMLPAPKNKNPVMTQERMLGGGRGPGLVFHTGSSRSAPQQQQQQATVQDADDDEDEDAAAAHRNEAPVSSSILEQVTEVKKLASSSLPFLPPSLARGKANVSTEEKYSVPKSATVKPSAPAIDFFSLASSSPRPTSTSTSAPSTSPSSTPSILPPISSAPAIADFTPPEPTPQDPYPGYYLLPSGSWASYDPVYYQKFYKKWKKGGFEDVERDGAQEVNALKEMERAKKEVQEREEKKALTAGAANNAAAPNMNIKGAALSGRARTRHQLSSLLTEAYQNREALEERIAQGRKNRKEAGNKYGF</sequence>
<dbReference type="PANTHER" id="PTHR13621:SF2">
    <property type="entry name" value="PROLINE-RICH PROTEIN PRCC"/>
    <property type="match status" value="1"/>
</dbReference>
<feature type="compositionally biased region" description="Acidic residues" evidence="2">
    <location>
        <begin position="159"/>
        <end position="168"/>
    </location>
</feature>
<feature type="compositionally biased region" description="Low complexity" evidence="2">
    <location>
        <begin position="192"/>
        <end position="205"/>
    </location>
</feature>
<reference evidence="3 4" key="1">
    <citation type="submission" date="2019-02" db="EMBL/GenBank/DDBJ databases">
        <title>Genome sequencing of the rare red list fungi Phlebia centrifuga.</title>
        <authorList>
            <person name="Buettner E."/>
            <person name="Kellner H."/>
        </authorList>
    </citation>
    <scope>NUCLEOTIDE SEQUENCE [LARGE SCALE GENOMIC DNA]</scope>
    <source>
        <strain evidence="3 4">DSM 108282</strain>
    </source>
</reference>
<dbReference type="AlphaFoldDB" id="A0A4S4KQQ5"/>
<feature type="region of interest" description="Disordered" evidence="2">
    <location>
        <begin position="1"/>
        <end position="288"/>
    </location>
</feature>
<accession>A0A4S4KQQ5</accession>